<dbReference type="EMBL" id="RBXR01000001">
    <property type="protein sequence ID" value="RKT71783.1"/>
    <property type="molecule type" value="Genomic_DNA"/>
</dbReference>
<sequence length="179" mass="20573">MTVHAFVDESRRQDTYYLAAAIIHPRQLRQTRSVLRGLLFPGQRELHFAKETPSRRKLIVSTLCELGVEVDIYAANCRKGEERARRECLTRLTAGLVQRDALRLVLDSREGRDVHDRETIVRVLRKADPDTPFSYEHFESAGEPLLWLADIVAWCHGAGGDWARRIRPVVGDLIRLDYP</sequence>
<evidence type="ECO:0000313" key="1">
    <source>
        <dbReference type="EMBL" id="RKT71783.1"/>
    </source>
</evidence>
<dbReference type="OrthoDB" id="5188615at2"/>
<dbReference type="RefSeq" id="WP_121224332.1">
    <property type="nucleotide sequence ID" value="NZ_JBIUBA010000001.1"/>
</dbReference>
<protein>
    <recommendedName>
        <fullName evidence="3">DUF3800 domain-containing protein</fullName>
    </recommendedName>
</protein>
<gene>
    <name evidence="1" type="ORF">DFJ66_5078</name>
</gene>
<proteinExistence type="predicted"/>
<reference evidence="1 2" key="1">
    <citation type="submission" date="2018-10" db="EMBL/GenBank/DDBJ databases">
        <title>Sequencing the genomes of 1000 actinobacteria strains.</title>
        <authorList>
            <person name="Klenk H.-P."/>
        </authorList>
    </citation>
    <scope>NUCLEOTIDE SEQUENCE [LARGE SCALE GENOMIC DNA]</scope>
    <source>
        <strain evidence="1 2">DSM 43911</strain>
    </source>
</reference>
<keyword evidence="2" id="KW-1185">Reference proteome</keyword>
<name>A0A495XGV0_9PSEU</name>
<evidence type="ECO:0000313" key="2">
    <source>
        <dbReference type="Proteomes" id="UP000272729"/>
    </source>
</evidence>
<dbReference type="Pfam" id="PF12686">
    <property type="entry name" value="DUF3800"/>
    <property type="match status" value="1"/>
</dbReference>
<evidence type="ECO:0008006" key="3">
    <source>
        <dbReference type="Google" id="ProtNLM"/>
    </source>
</evidence>
<dbReference type="InterPro" id="IPR024524">
    <property type="entry name" value="DUF3800"/>
</dbReference>
<organism evidence="1 2">
    <name type="scientific">Saccharothrix variisporea</name>
    <dbReference type="NCBI Taxonomy" id="543527"/>
    <lineage>
        <taxon>Bacteria</taxon>
        <taxon>Bacillati</taxon>
        <taxon>Actinomycetota</taxon>
        <taxon>Actinomycetes</taxon>
        <taxon>Pseudonocardiales</taxon>
        <taxon>Pseudonocardiaceae</taxon>
        <taxon>Saccharothrix</taxon>
    </lineage>
</organism>
<dbReference type="Proteomes" id="UP000272729">
    <property type="component" value="Unassembled WGS sequence"/>
</dbReference>
<comment type="caution">
    <text evidence="1">The sequence shown here is derived from an EMBL/GenBank/DDBJ whole genome shotgun (WGS) entry which is preliminary data.</text>
</comment>
<dbReference type="AlphaFoldDB" id="A0A495XGV0"/>
<accession>A0A495XGV0</accession>